<dbReference type="InterPro" id="IPR029063">
    <property type="entry name" value="SAM-dependent_MTases_sf"/>
</dbReference>
<dbReference type="EMBL" id="UOFC01000281">
    <property type="protein sequence ID" value="VAW49412.1"/>
    <property type="molecule type" value="Genomic_DNA"/>
</dbReference>
<name>A0A3B0WDV5_9ZZZZ</name>
<evidence type="ECO:0000256" key="2">
    <source>
        <dbReference type="ARBA" id="ARBA00022679"/>
    </source>
</evidence>
<keyword evidence="1 3" id="KW-0489">Methyltransferase</keyword>
<organism evidence="3">
    <name type="scientific">hydrothermal vent metagenome</name>
    <dbReference type="NCBI Taxonomy" id="652676"/>
    <lineage>
        <taxon>unclassified sequences</taxon>
        <taxon>metagenomes</taxon>
        <taxon>ecological metagenomes</taxon>
    </lineage>
</organism>
<dbReference type="PANTHER" id="PTHR43542:SF1">
    <property type="entry name" value="METHYLTRANSFERASE"/>
    <property type="match status" value="1"/>
</dbReference>
<reference evidence="3" key="1">
    <citation type="submission" date="2018-06" db="EMBL/GenBank/DDBJ databases">
        <authorList>
            <person name="Zhirakovskaya E."/>
        </authorList>
    </citation>
    <scope>NUCLEOTIDE SEQUENCE</scope>
</reference>
<dbReference type="GO" id="GO:0052913">
    <property type="term" value="F:16S rRNA (guanine(966)-N(2))-methyltransferase activity"/>
    <property type="evidence" value="ECO:0007669"/>
    <property type="project" value="UniProtKB-EC"/>
</dbReference>
<dbReference type="InterPro" id="IPR004398">
    <property type="entry name" value="RNA_MeTrfase_RsmD"/>
</dbReference>
<dbReference type="NCBIfam" id="TIGR00095">
    <property type="entry name" value="16S rRNA (guanine(966)-N(2))-methyltransferase RsmD"/>
    <property type="match status" value="1"/>
</dbReference>
<accession>A0A3B0WDV5</accession>
<dbReference type="PROSITE" id="PS00092">
    <property type="entry name" value="N6_MTASE"/>
    <property type="match status" value="1"/>
</dbReference>
<keyword evidence="2 3" id="KW-0808">Transferase</keyword>
<dbReference type="SUPFAM" id="SSF53335">
    <property type="entry name" value="S-adenosyl-L-methionine-dependent methyltransferases"/>
    <property type="match status" value="1"/>
</dbReference>
<evidence type="ECO:0000313" key="3">
    <source>
        <dbReference type="EMBL" id="VAW49412.1"/>
    </source>
</evidence>
<dbReference type="InterPro" id="IPR002052">
    <property type="entry name" value="DNA_methylase_N6_adenine_CS"/>
</dbReference>
<dbReference type="CDD" id="cd02440">
    <property type="entry name" value="AdoMet_MTases"/>
    <property type="match status" value="1"/>
</dbReference>
<dbReference type="PANTHER" id="PTHR43542">
    <property type="entry name" value="METHYLTRANSFERASE"/>
    <property type="match status" value="1"/>
</dbReference>
<dbReference type="EC" id="2.1.1.171" evidence="3"/>
<dbReference type="AlphaFoldDB" id="A0A3B0WDV5"/>
<dbReference type="PIRSF" id="PIRSF004553">
    <property type="entry name" value="CHP00095"/>
    <property type="match status" value="1"/>
</dbReference>
<dbReference type="Gene3D" id="3.40.50.150">
    <property type="entry name" value="Vaccinia Virus protein VP39"/>
    <property type="match status" value="1"/>
</dbReference>
<dbReference type="Pfam" id="PF03602">
    <property type="entry name" value="Cons_hypoth95"/>
    <property type="match status" value="1"/>
</dbReference>
<gene>
    <name evidence="3" type="ORF">MNBD_GAMMA03-2140</name>
</gene>
<proteinExistence type="predicted"/>
<evidence type="ECO:0000256" key="1">
    <source>
        <dbReference type="ARBA" id="ARBA00022603"/>
    </source>
</evidence>
<sequence length="213" mass="24184">MSKKKDKKSHQKNPSFERSRISKQGNIRLIGGDWRGRNLPVLHSEGLRPTSDRVRETLFNWLQFKIAGANCLDVFAGSGALGLEALSRGAKKAIFLELSVPAARQLQNNLDMLKTMNAQVIQGDSLLWLERGGGENFDMVFVDPPFHQGLMQKTVDKLFTTGTLSNEVTEPSSWLYLEQERELAWPKLPEGWSCYREKKTSQVRFGLFRKEGE</sequence>
<protein>
    <submittedName>
        <fullName evidence="3">16S rRNA (Guanine(966)-N(2))-methyltransferase</fullName>
        <ecNumber evidence="3">2.1.1.171</ecNumber>
    </submittedName>
</protein>
<dbReference type="GO" id="GO:0003676">
    <property type="term" value="F:nucleic acid binding"/>
    <property type="evidence" value="ECO:0007669"/>
    <property type="project" value="InterPro"/>
</dbReference>